<gene>
    <name evidence="2" type="ORF">HD600_001732</name>
</gene>
<dbReference type="RefSeq" id="WP_184283026.1">
    <property type="nucleotide sequence ID" value="NZ_BAAAPG010000001.1"/>
</dbReference>
<accession>A0A7W9CCU7</accession>
<organism evidence="2 3">
    <name type="scientific">Microbacterium ginsengiterrae</name>
    <dbReference type="NCBI Taxonomy" id="546115"/>
    <lineage>
        <taxon>Bacteria</taxon>
        <taxon>Bacillati</taxon>
        <taxon>Actinomycetota</taxon>
        <taxon>Actinomycetes</taxon>
        <taxon>Micrococcales</taxon>
        <taxon>Microbacteriaceae</taxon>
        <taxon>Microbacterium</taxon>
    </lineage>
</organism>
<feature type="transmembrane region" description="Helical" evidence="1">
    <location>
        <begin position="86"/>
        <end position="108"/>
    </location>
</feature>
<proteinExistence type="predicted"/>
<keyword evidence="1" id="KW-0472">Membrane</keyword>
<feature type="transmembrane region" description="Helical" evidence="1">
    <location>
        <begin position="55"/>
        <end position="77"/>
    </location>
</feature>
<sequence>MRATLTADDDAAMSRSVRLRPIAIMALGTIVLPLAIVAMFNSYGPLTEEGAIRMAFASVAGQVVAILSGIVAVGIAVQRRYSIPRIAILGTLTLVIVAVAVGVCTSAGDLLLSRLDLIAETDLLNQ</sequence>
<evidence type="ECO:0000256" key="1">
    <source>
        <dbReference type="SAM" id="Phobius"/>
    </source>
</evidence>
<keyword evidence="1" id="KW-1133">Transmembrane helix</keyword>
<keyword evidence="1" id="KW-0812">Transmembrane</keyword>
<keyword evidence="3" id="KW-1185">Reference proteome</keyword>
<evidence type="ECO:0000313" key="2">
    <source>
        <dbReference type="EMBL" id="MBB5743235.1"/>
    </source>
</evidence>
<comment type="caution">
    <text evidence="2">The sequence shown here is derived from an EMBL/GenBank/DDBJ whole genome shotgun (WGS) entry which is preliminary data.</text>
</comment>
<dbReference type="EMBL" id="JACHMU010000001">
    <property type="protein sequence ID" value="MBB5743235.1"/>
    <property type="molecule type" value="Genomic_DNA"/>
</dbReference>
<dbReference type="Proteomes" id="UP000517712">
    <property type="component" value="Unassembled WGS sequence"/>
</dbReference>
<name>A0A7W9CCU7_9MICO</name>
<feature type="transmembrane region" description="Helical" evidence="1">
    <location>
        <begin position="21"/>
        <end position="43"/>
    </location>
</feature>
<dbReference type="AlphaFoldDB" id="A0A7W9CCU7"/>
<protein>
    <submittedName>
        <fullName evidence="2">Uncharacterized protein</fullName>
    </submittedName>
</protein>
<evidence type="ECO:0000313" key="3">
    <source>
        <dbReference type="Proteomes" id="UP000517712"/>
    </source>
</evidence>
<reference evidence="2 3" key="1">
    <citation type="submission" date="2020-08" db="EMBL/GenBank/DDBJ databases">
        <title>Sequencing the genomes of 1000 actinobacteria strains.</title>
        <authorList>
            <person name="Klenk H.-P."/>
        </authorList>
    </citation>
    <scope>NUCLEOTIDE SEQUENCE [LARGE SCALE GENOMIC DNA]</scope>
    <source>
        <strain evidence="2 3">DSM 24823</strain>
    </source>
</reference>